<dbReference type="PROSITE" id="PS51273">
    <property type="entry name" value="GATASE_TYPE_1"/>
    <property type="match status" value="1"/>
</dbReference>
<sequence>MILLIDALDSFTYNLVQAFETLGTKVRVVRHDVIALEEAKALRPLAVVLSPGPGHPTESPAHMALGASDWGVPLLGVCLGHQALAAATGGRVTRAIEPLHGEATPLEHDGTGLFQGLPMGLPVGRYHSLIADPVTLPPCWRVTGRSPGGEIMAMEHRHLPRWGVQFHPESILTPDGPAMLANFLRMAKSLSQTSDLFRSVERQKGP</sequence>
<dbReference type="PANTHER" id="PTHR43418:SF4">
    <property type="entry name" value="MULTIFUNCTIONAL TRYPTOPHAN BIOSYNTHESIS PROTEIN"/>
    <property type="match status" value="1"/>
</dbReference>
<name>A0A9D7XL18_9BACT</name>
<reference evidence="3" key="1">
    <citation type="submission" date="2020-10" db="EMBL/GenBank/DDBJ databases">
        <title>Connecting structure to function with the recovery of over 1000 high-quality activated sludge metagenome-assembled genomes encoding full-length rRNA genes using long-read sequencing.</title>
        <authorList>
            <person name="Singleton C.M."/>
            <person name="Petriglieri F."/>
            <person name="Kristensen J.M."/>
            <person name="Kirkegaard R.H."/>
            <person name="Michaelsen T.Y."/>
            <person name="Andersen M.H."/>
            <person name="Karst S.M."/>
            <person name="Dueholm M.S."/>
            <person name="Nielsen P.H."/>
            <person name="Albertsen M."/>
        </authorList>
    </citation>
    <scope>NUCLEOTIDE SEQUENCE</scope>
    <source>
        <strain evidence="3">Skiv_18-Q3-R9-52_MAXAC.067</strain>
    </source>
</reference>
<protein>
    <submittedName>
        <fullName evidence="3">Aminodeoxychorismate/anthranilate synthase component II</fullName>
    </submittedName>
</protein>
<dbReference type="Proteomes" id="UP000886657">
    <property type="component" value="Unassembled WGS sequence"/>
</dbReference>
<dbReference type="GO" id="GO:0005829">
    <property type="term" value="C:cytosol"/>
    <property type="evidence" value="ECO:0007669"/>
    <property type="project" value="TreeGrafter"/>
</dbReference>
<dbReference type="NCBIfam" id="TIGR00566">
    <property type="entry name" value="trpG_papA"/>
    <property type="match status" value="1"/>
</dbReference>
<dbReference type="PRINTS" id="PR00097">
    <property type="entry name" value="ANTSNTHASEII"/>
</dbReference>
<evidence type="ECO:0000256" key="1">
    <source>
        <dbReference type="ARBA" id="ARBA00022962"/>
    </source>
</evidence>
<evidence type="ECO:0000313" key="3">
    <source>
        <dbReference type="EMBL" id="MBK9796085.1"/>
    </source>
</evidence>
<feature type="domain" description="Glutamine amidotransferase" evidence="2">
    <location>
        <begin position="3"/>
        <end position="185"/>
    </location>
</feature>
<comment type="caution">
    <text evidence="3">The sequence shown here is derived from an EMBL/GenBank/DDBJ whole genome shotgun (WGS) entry which is preliminary data.</text>
</comment>
<keyword evidence="1" id="KW-0315">Glutamine amidotransferase</keyword>
<dbReference type="InterPro" id="IPR029062">
    <property type="entry name" value="Class_I_gatase-like"/>
</dbReference>
<evidence type="ECO:0000259" key="2">
    <source>
        <dbReference type="Pfam" id="PF00117"/>
    </source>
</evidence>
<dbReference type="PRINTS" id="PR00096">
    <property type="entry name" value="GATASE"/>
</dbReference>
<dbReference type="InterPro" id="IPR017926">
    <property type="entry name" value="GATASE"/>
</dbReference>
<dbReference type="GO" id="GO:0004049">
    <property type="term" value="F:anthranilate synthase activity"/>
    <property type="evidence" value="ECO:0007669"/>
    <property type="project" value="TreeGrafter"/>
</dbReference>
<organism evidence="3 4">
    <name type="scientific">Candidatus Geothrix skivensis</name>
    <dbReference type="NCBI Taxonomy" id="2954439"/>
    <lineage>
        <taxon>Bacteria</taxon>
        <taxon>Pseudomonadati</taxon>
        <taxon>Acidobacteriota</taxon>
        <taxon>Holophagae</taxon>
        <taxon>Holophagales</taxon>
        <taxon>Holophagaceae</taxon>
        <taxon>Geothrix</taxon>
    </lineage>
</organism>
<dbReference type="FunFam" id="3.40.50.880:FF:000003">
    <property type="entry name" value="Anthranilate synthase component II"/>
    <property type="match status" value="1"/>
</dbReference>
<dbReference type="EMBL" id="JADKIO010000005">
    <property type="protein sequence ID" value="MBK9796085.1"/>
    <property type="molecule type" value="Genomic_DNA"/>
</dbReference>
<dbReference type="GO" id="GO:0000162">
    <property type="term" value="P:L-tryptophan biosynthetic process"/>
    <property type="evidence" value="ECO:0007669"/>
    <property type="project" value="TreeGrafter"/>
</dbReference>
<dbReference type="CDD" id="cd01743">
    <property type="entry name" value="GATase1_Anthranilate_Synthase"/>
    <property type="match status" value="1"/>
</dbReference>
<dbReference type="SUPFAM" id="SSF52317">
    <property type="entry name" value="Class I glutamine amidotransferase-like"/>
    <property type="match status" value="1"/>
</dbReference>
<proteinExistence type="predicted"/>
<dbReference type="PRINTS" id="PR00099">
    <property type="entry name" value="CPSGATASE"/>
</dbReference>
<gene>
    <name evidence="3" type="ORF">IPP58_06235</name>
</gene>
<dbReference type="AlphaFoldDB" id="A0A9D7XL18"/>
<evidence type="ECO:0000313" key="4">
    <source>
        <dbReference type="Proteomes" id="UP000886657"/>
    </source>
</evidence>
<accession>A0A9D7XL18</accession>
<dbReference type="Gene3D" id="3.40.50.880">
    <property type="match status" value="1"/>
</dbReference>
<dbReference type="InterPro" id="IPR050472">
    <property type="entry name" value="Anth_synth/Amidotransfase"/>
</dbReference>
<dbReference type="InterPro" id="IPR006221">
    <property type="entry name" value="TrpG/PapA_dom"/>
</dbReference>
<dbReference type="PANTHER" id="PTHR43418">
    <property type="entry name" value="MULTIFUNCTIONAL TRYPTOPHAN BIOSYNTHESIS PROTEIN-RELATED"/>
    <property type="match status" value="1"/>
</dbReference>
<dbReference type="Pfam" id="PF00117">
    <property type="entry name" value="GATase"/>
    <property type="match status" value="1"/>
</dbReference>